<dbReference type="Proteomes" id="UP000006322">
    <property type="component" value="Unassembled WGS sequence"/>
</dbReference>
<evidence type="ECO:0000313" key="2">
    <source>
        <dbReference type="EMBL" id="GAC33861.1"/>
    </source>
</evidence>
<feature type="domain" description="VOC" evidence="1">
    <location>
        <begin position="4"/>
        <end position="124"/>
    </location>
</feature>
<accession>K6ZCR3</accession>
<dbReference type="InterPro" id="IPR052164">
    <property type="entry name" value="Anthracycline_SecMetBiosynth"/>
</dbReference>
<name>K6ZCR3_9ALTE</name>
<comment type="caution">
    <text evidence="2">The sequence shown here is derived from an EMBL/GenBank/DDBJ whole genome shotgun (WGS) entry which is preliminary data.</text>
</comment>
<dbReference type="AlphaFoldDB" id="K6ZCR3"/>
<dbReference type="PANTHER" id="PTHR33993:SF2">
    <property type="entry name" value="VOC DOMAIN-CONTAINING PROTEIN"/>
    <property type="match status" value="1"/>
</dbReference>
<dbReference type="SUPFAM" id="SSF54593">
    <property type="entry name" value="Glyoxalase/Bleomycin resistance protein/Dihydroxybiphenyl dioxygenase"/>
    <property type="match status" value="1"/>
</dbReference>
<reference evidence="3" key="1">
    <citation type="journal article" date="2014" name="Environ. Microbiol.">
        <title>Comparative genomics of the marine bacterial genus Glaciecola reveals the high degree of genomic diversity and genomic characteristic for cold adaptation.</title>
        <authorList>
            <person name="Qin Q.L."/>
            <person name="Xie B.B."/>
            <person name="Yu Y."/>
            <person name="Shu Y.L."/>
            <person name="Rong J.C."/>
            <person name="Zhang Y.J."/>
            <person name="Zhao D.L."/>
            <person name="Chen X.L."/>
            <person name="Zhang X.Y."/>
            <person name="Chen B."/>
            <person name="Zhou B.C."/>
            <person name="Zhang Y.Z."/>
        </authorList>
    </citation>
    <scope>NUCLEOTIDE SEQUENCE [LARGE SCALE GENOMIC DNA]</scope>
    <source>
        <strain evidence="3">LMG 21857</strain>
    </source>
</reference>
<dbReference type="InterPro" id="IPR037523">
    <property type="entry name" value="VOC_core"/>
</dbReference>
<evidence type="ECO:0000313" key="3">
    <source>
        <dbReference type="Proteomes" id="UP000006322"/>
    </source>
</evidence>
<dbReference type="CDD" id="cd07247">
    <property type="entry name" value="SgaA_N_like"/>
    <property type="match status" value="1"/>
</dbReference>
<sequence>MGNPVGWFEIYVDDMPRAKKFYEAVLDETLTPLTDPTEDQAQMWAFSSDMDTYGASGALVKMAGFTPGRNSTLVYFACDDCAHEEARVEQAGGCIERSKMSIGEYGFCTLALDTEGNMFGLHSHQ</sequence>
<evidence type="ECO:0000259" key="1">
    <source>
        <dbReference type="PROSITE" id="PS51819"/>
    </source>
</evidence>
<dbReference type="InterPro" id="IPR004360">
    <property type="entry name" value="Glyas_Fos-R_dOase_dom"/>
</dbReference>
<dbReference type="OrthoDB" id="8776491at2"/>
<protein>
    <submittedName>
        <fullName evidence="2">Glyoxalase/bleomycin resistance protein</fullName>
    </submittedName>
</protein>
<dbReference type="Pfam" id="PF00903">
    <property type="entry name" value="Glyoxalase"/>
    <property type="match status" value="1"/>
</dbReference>
<gene>
    <name evidence="2" type="ORF">GPLA_2968</name>
</gene>
<dbReference type="InterPro" id="IPR029068">
    <property type="entry name" value="Glyas_Bleomycin-R_OHBP_Dase"/>
</dbReference>
<dbReference type="STRING" id="1129793.GPLA_2968"/>
<proteinExistence type="predicted"/>
<dbReference type="PANTHER" id="PTHR33993">
    <property type="entry name" value="GLYOXALASE-RELATED"/>
    <property type="match status" value="1"/>
</dbReference>
<organism evidence="2 3">
    <name type="scientific">Paraglaciecola polaris LMG 21857</name>
    <dbReference type="NCBI Taxonomy" id="1129793"/>
    <lineage>
        <taxon>Bacteria</taxon>
        <taxon>Pseudomonadati</taxon>
        <taxon>Pseudomonadota</taxon>
        <taxon>Gammaproteobacteria</taxon>
        <taxon>Alteromonadales</taxon>
        <taxon>Alteromonadaceae</taxon>
        <taxon>Paraglaciecola</taxon>
    </lineage>
</organism>
<dbReference type="Gene3D" id="3.10.180.10">
    <property type="entry name" value="2,3-Dihydroxybiphenyl 1,2-Dioxygenase, domain 1"/>
    <property type="match status" value="1"/>
</dbReference>
<keyword evidence="3" id="KW-1185">Reference proteome</keyword>
<dbReference type="EMBL" id="BAER01000074">
    <property type="protein sequence ID" value="GAC33861.1"/>
    <property type="molecule type" value="Genomic_DNA"/>
</dbReference>
<dbReference type="PROSITE" id="PS51819">
    <property type="entry name" value="VOC"/>
    <property type="match status" value="1"/>
</dbReference>
<dbReference type="RefSeq" id="WP_007105628.1">
    <property type="nucleotide sequence ID" value="NZ_BAER01000074.1"/>
</dbReference>